<dbReference type="EMBL" id="CP097478">
    <property type="protein sequence ID" value="USS93160.1"/>
    <property type="molecule type" value="Genomic_DNA"/>
</dbReference>
<dbReference type="Proteomes" id="UP001057532">
    <property type="component" value="Chromosome"/>
</dbReference>
<gene>
    <name evidence="6" type="ORF">M8332_06080</name>
</gene>
<dbReference type="InterPro" id="IPR050859">
    <property type="entry name" value="Class-I_PLP-dep_aminotransf"/>
</dbReference>
<evidence type="ECO:0000313" key="6">
    <source>
        <dbReference type="EMBL" id="USS93160.1"/>
    </source>
</evidence>
<protein>
    <submittedName>
        <fullName evidence="6">PLP-dependent aminotransferase family protein</fullName>
    </submittedName>
</protein>
<dbReference type="InterPro" id="IPR015422">
    <property type="entry name" value="PyrdxlP-dep_Trfase_small"/>
</dbReference>
<dbReference type="InterPro" id="IPR015424">
    <property type="entry name" value="PyrdxlP-dep_Trfase"/>
</dbReference>
<keyword evidence="4" id="KW-0663">Pyridoxal phosphate</keyword>
<keyword evidence="7" id="KW-1185">Reference proteome</keyword>
<dbReference type="Gene3D" id="3.90.1150.10">
    <property type="entry name" value="Aspartate Aminotransferase, domain 1"/>
    <property type="match status" value="1"/>
</dbReference>
<organism evidence="6 7">
    <name type="scientific">Fructilactobacillus ixorae</name>
    <dbReference type="NCBI Taxonomy" id="1750535"/>
    <lineage>
        <taxon>Bacteria</taxon>
        <taxon>Bacillati</taxon>
        <taxon>Bacillota</taxon>
        <taxon>Bacilli</taxon>
        <taxon>Lactobacillales</taxon>
        <taxon>Lactobacillaceae</taxon>
        <taxon>Fructilactobacillus</taxon>
    </lineage>
</organism>
<proteinExistence type="predicted"/>
<reference evidence="6" key="1">
    <citation type="submission" date="2022-05" db="EMBL/GenBank/DDBJ databases">
        <authorList>
            <person name="Oliphant S.A."/>
            <person name="Watson-Haigh N.S."/>
            <person name="Sumby K.M."/>
            <person name="Gardner J.M."/>
            <person name="Jiranek V."/>
        </authorList>
    </citation>
    <scope>NUCLEOTIDE SEQUENCE</scope>
    <source>
        <strain evidence="6">Ru20-1</strain>
    </source>
</reference>
<evidence type="ECO:0000259" key="5">
    <source>
        <dbReference type="Pfam" id="PF00155"/>
    </source>
</evidence>
<dbReference type="PANTHER" id="PTHR42790:SF19">
    <property type="entry name" value="KYNURENINE_ALPHA-AMINOADIPATE AMINOTRANSFERASE, MITOCHONDRIAL"/>
    <property type="match status" value="1"/>
</dbReference>
<sequence length="395" mass="43204">MTFNYANAVPTSTTNATEAILKAAADPEVISFAGGLPAPELFPVAAVKRATDRVFAQDGEQVLQYAGTLGYPKLQEQIAHLMRGRKVKATAENIGIATGSQQAIDLVARMLINPGDVVLVEDPTYLAALDVFRAAGAQVVGVAMDDDGMRMDDLQQKLTAHPAAKFIYTIPNFQNPTGRTMTAARRQQLVKLADQFGVPIVEDDPYGAIRYAGTTVPPIKHYDRTGSVVSISSFSKMLAPGLRIGWITADPAFLQKYTFLKQNADLHTDNLTQYIIAQFLTDEDLPAHVHRITAVYEQRAKLMLAEIDRHFPADVYHSQPEGGMFIWVQVPGELDSDELAQRCLEKNVAVVPGSAFYAGKAQPGTFRLNFSNMNDDQIKTGIQRIGKVLKELGVQ</sequence>
<comment type="cofactor">
    <cofactor evidence="1">
        <name>pyridoxal 5'-phosphate</name>
        <dbReference type="ChEBI" id="CHEBI:597326"/>
    </cofactor>
</comment>
<dbReference type="PANTHER" id="PTHR42790">
    <property type="entry name" value="AMINOTRANSFERASE"/>
    <property type="match status" value="1"/>
</dbReference>
<name>A0ABY5C729_9LACO</name>
<feature type="domain" description="Aminotransferase class I/classII large" evidence="5">
    <location>
        <begin position="41"/>
        <end position="385"/>
    </location>
</feature>
<dbReference type="Pfam" id="PF00155">
    <property type="entry name" value="Aminotran_1_2"/>
    <property type="match status" value="1"/>
</dbReference>
<dbReference type="GO" id="GO:0008483">
    <property type="term" value="F:transaminase activity"/>
    <property type="evidence" value="ECO:0007669"/>
    <property type="project" value="UniProtKB-KW"/>
</dbReference>
<keyword evidence="2 6" id="KW-0032">Aminotransferase</keyword>
<dbReference type="Gene3D" id="3.40.640.10">
    <property type="entry name" value="Type I PLP-dependent aspartate aminotransferase-like (Major domain)"/>
    <property type="match status" value="1"/>
</dbReference>
<dbReference type="CDD" id="cd00609">
    <property type="entry name" value="AAT_like"/>
    <property type="match status" value="1"/>
</dbReference>
<evidence type="ECO:0000313" key="7">
    <source>
        <dbReference type="Proteomes" id="UP001057532"/>
    </source>
</evidence>
<evidence type="ECO:0000256" key="4">
    <source>
        <dbReference type="ARBA" id="ARBA00022898"/>
    </source>
</evidence>
<evidence type="ECO:0000256" key="3">
    <source>
        <dbReference type="ARBA" id="ARBA00022679"/>
    </source>
</evidence>
<dbReference type="RefSeq" id="WP_252779953.1">
    <property type="nucleotide sequence ID" value="NZ_CP097478.1"/>
</dbReference>
<keyword evidence="3" id="KW-0808">Transferase</keyword>
<dbReference type="InterPro" id="IPR004839">
    <property type="entry name" value="Aminotransferase_I/II_large"/>
</dbReference>
<evidence type="ECO:0000256" key="1">
    <source>
        <dbReference type="ARBA" id="ARBA00001933"/>
    </source>
</evidence>
<evidence type="ECO:0000256" key="2">
    <source>
        <dbReference type="ARBA" id="ARBA00022576"/>
    </source>
</evidence>
<dbReference type="SUPFAM" id="SSF53383">
    <property type="entry name" value="PLP-dependent transferases"/>
    <property type="match status" value="1"/>
</dbReference>
<dbReference type="InterPro" id="IPR015421">
    <property type="entry name" value="PyrdxlP-dep_Trfase_major"/>
</dbReference>
<accession>A0ABY5C729</accession>